<evidence type="ECO:0000313" key="4">
    <source>
        <dbReference type="EMBL" id="KAG9394514.1"/>
    </source>
</evidence>
<dbReference type="GO" id="GO:0090385">
    <property type="term" value="P:phagosome-lysosome fusion"/>
    <property type="evidence" value="ECO:0007669"/>
    <property type="project" value="TreeGrafter"/>
</dbReference>
<dbReference type="Pfam" id="PF00071">
    <property type="entry name" value="Ras"/>
    <property type="match status" value="1"/>
</dbReference>
<dbReference type="InterPro" id="IPR001806">
    <property type="entry name" value="Small_GTPase"/>
</dbReference>
<dbReference type="PANTHER" id="PTHR47981:SF20">
    <property type="entry name" value="RAS-RELATED PROTEIN RAB-7A"/>
    <property type="match status" value="1"/>
</dbReference>
<dbReference type="GO" id="GO:0005770">
    <property type="term" value="C:late endosome"/>
    <property type="evidence" value="ECO:0007669"/>
    <property type="project" value="TreeGrafter"/>
</dbReference>
<keyword evidence="3" id="KW-0342">GTP-binding</keyword>
<dbReference type="PROSITE" id="PS51419">
    <property type="entry name" value="RAB"/>
    <property type="match status" value="1"/>
</dbReference>
<protein>
    <submittedName>
        <fullName evidence="4">Small GTPase superfamily</fullName>
    </submittedName>
</protein>
<dbReference type="EMBL" id="JAHDYR010000015">
    <property type="protein sequence ID" value="KAG9394514.1"/>
    <property type="molecule type" value="Genomic_DNA"/>
</dbReference>
<dbReference type="GO" id="GO:0005525">
    <property type="term" value="F:GTP binding"/>
    <property type="evidence" value="ECO:0007669"/>
    <property type="project" value="UniProtKB-KW"/>
</dbReference>
<evidence type="ECO:0000256" key="3">
    <source>
        <dbReference type="ARBA" id="ARBA00023134"/>
    </source>
</evidence>
<organism evidence="4 5">
    <name type="scientific">Carpediemonas membranifera</name>
    <dbReference type="NCBI Taxonomy" id="201153"/>
    <lineage>
        <taxon>Eukaryota</taxon>
        <taxon>Metamonada</taxon>
        <taxon>Carpediemonas-like organisms</taxon>
        <taxon>Carpediemonas</taxon>
    </lineage>
</organism>
<dbReference type="GO" id="GO:0003924">
    <property type="term" value="F:GTPase activity"/>
    <property type="evidence" value="ECO:0007669"/>
    <property type="project" value="InterPro"/>
</dbReference>
<dbReference type="InterPro" id="IPR027417">
    <property type="entry name" value="P-loop_NTPase"/>
</dbReference>
<proteinExistence type="inferred from homology"/>
<comment type="similarity">
    <text evidence="1">Belongs to the small GTPase superfamily. Rab family.</text>
</comment>
<keyword evidence="2" id="KW-0547">Nucleotide-binding</keyword>
<evidence type="ECO:0000313" key="5">
    <source>
        <dbReference type="Proteomes" id="UP000717585"/>
    </source>
</evidence>
<dbReference type="Gene3D" id="3.40.50.300">
    <property type="entry name" value="P-loop containing nucleotide triphosphate hydrolases"/>
    <property type="match status" value="1"/>
</dbReference>
<name>A0A8J6B765_9EUKA</name>
<sequence length="180" mass="20258">MADSPVIVNCAVLGNQRCGKSTLVSMFSDPKSTDYLSHYNMTTDPRITNKQVRVPDDDVVYEFFFFDMPGCPLYTDLVKKYIAECQCALILYDANDQDAVESITHWSNVLVEATLQENLPVVLVATHSYEVEDAASVRLHAKISDLADRKGWRLARTNAVDRRDVDLPFMLLADAYNATQ</sequence>
<accession>A0A8J6B765</accession>
<dbReference type="AlphaFoldDB" id="A0A8J6B765"/>
<keyword evidence="5" id="KW-1185">Reference proteome</keyword>
<evidence type="ECO:0000256" key="1">
    <source>
        <dbReference type="ARBA" id="ARBA00006270"/>
    </source>
</evidence>
<dbReference type="SUPFAM" id="SSF52540">
    <property type="entry name" value="P-loop containing nucleoside triphosphate hydrolases"/>
    <property type="match status" value="1"/>
</dbReference>
<dbReference type="GO" id="GO:0045335">
    <property type="term" value="C:phagocytic vesicle"/>
    <property type="evidence" value="ECO:0007669"/>
    <property type="project" value="TreeGrafter"/>
</dbReference>
<dbReference type="Proteomes" id="UP000717585">
    <property type="component" value="Unassembled WGS sequence"/>
</dbReference>
<reference evidence="4" key="1">
    <citation type="submission" date="2021-05" db="EMBL/GenBank/DDBJ databases">
        <title>A free-living protist that lacks canonical eukaryotic 1 DNA replication and segregation systems.</title>
        <authorList>
            <person name="Salas-Leiva D.E."/>
            <person name="Tromer E.C."/>
            <person name="Curtis B.A."/>
            <person name="Jerlstrom-Hultqvist J."/>
            <person name="Kolisko M."/>
            <person name="Yi Z."/>
            <person name="Salas-Leiva J.S."/>
            <person name="Gallot-Lavallee L."/>
            <person name="Kops G.J.P.L."/>
            <person name="Archibald J.M."/>
            <person name="Simpson A.G.B."/>
            <person name="Roger A.J."/>
        </authorList>
    </citation>
    <scope>NUCLEOTIDE SEQUENCE</scope>
    <source>
        <strain evidence="4">BICM</strain>
    </source>
</reference>
<dbReference type="PANTHER" id="PTHR47981">
    <property type="entry name" value="RAB FAMILY"/>
    <property type="match status" value="1"/>
</dbReference>
<dbReference type="GO" id="GO:0005764">
    <property type="term" value="C:lysosome"/>
    <property type="evidence" value="ECO:0007669"/>
    <property type="project" value="TreeGrafter"/>
</dbReference>
<gene>
    <name evidence="4" type="ORF">J8273_4188</name>
</gene>
<comment type="caution">
    <text evidence="4">The sequence shown here is derived from an EMBL/GenBank/DDBJ whole genome shotgun (WGS) entry which is preliminary data.</text>
</comment>
<evidence type="ECO:0000256" key="2">
    <source>
        <dbReference type="ARBA" id="ARBA00022741"/>
    </source>
</evidence>